<dbReference type="STRING" id="1414654.BFR47_01250"/>
<gene>
    <name evidence="3" type="ORF">BFR47_01250</name>
</gene>
<dbReference type="EMBL" id="MDKE01000011">
    <property type="protein sequence ID" value="OIN12345.1"/>
    <property type="molecule type" value="Genomic_DNA"/>
</dbReference>
<dbReference type="AlphaFoldDB" id="A0A1J4QEV4"/>
<dbReference type="RefSeq" id="WP_071472120.1">
    <property type="nucleotide sequence ID" value="NZ_MDKE01000011.1"/>
</dbReference>
<protein>
    <submittedName>
        <fullName evidence="3">Uncharacterized protein</fullName>
    </submittedName>
</protein>
<keyword evidence="4" id="KW-1185">Reference proteome</keyword>
<accession>A0A1J4QEV4</accession>
<feature type="region of interest" description="Disordered" evidence="2">
    <location>
        <begin position="126"/>
        <end position="151"/>
    </location>
</feature>
<proteinExistence type="predicted"/>
<evidence type="ECO:0000313" key="4">
    <source>
        <dbReference type="Proteomes" id="UP000243073"/>
    </source>
</evidence>
<comment type="caution">
    <text evidence="3">The sequence shown here is derived from an EMBL/GenBank/DDBJ whole genome shotgun (WGS) entry which is preliminary data.</text>
</comment>
<sequence length="182" mass="20789">MSDDKPRLIMKWIHNATHEQISHATNYMQRKGFELPQASASPQSLINLFINEPAQSKPYPLEKWVTFQQMTAHCRQKKHKLNSGKVQLSASIRREHKEKLENIAKEMNTSQSEMLELLIENAEKIKSKQKQGRKGAEKSHHSPVGDIPTMPKTVIKSAFQDILEDKHSDILPPISGDYKGLI</sequence>
<keyword evidence="1" id="KW-0175">Coiled coil</keyword>
<dbReference type="OrthoDB" id="9844099at2"/>
<evidence type="ECO:0000256" key="2">
    <source>
        <dbReference type="SAM" id="MobiDB-lite"/>
    </source>
</evidence>
<reference evidence="3 4" key="1">
    <citation type="submission" date="2016-07" db="EMBL/GenBank/DDBJ databases">
        <title>Draft Genome Sequence of Oceanisphaera psychrotolerans, isolated from coastal sediment samples.</title>
        <authorList>
            <person name="Zhuo S."/>
            <person name="Ruan Z."/>
        </authorList>
    </citation>
    <scope>NUCLEOTIDE SEQUENCE [LARGE SCALE GENOMIC DNA]</scope>
    <source>
        <strain evidence="3 4">LAM-WHM-ZC</strain>
    </source>
</reference>
<name>A0A1J4QEV4_9GAMM</name>
<organism evidence="3 4">
    <name type="scientific">Oceanisphaera psychrotolerans</name>
    <dbReference type="NCBI Taxonomy" id="1414654"/>
    <lineage>
        <taxon>Bacteria</taxon>
        <taxon>Pseudomonadati</taxon>
        <taxon>Pseudomonadota</taxon>
        <taxon>Gammaproteobacteria</taxon>
        <taxon>Aeromonadales</taxon>
        <taxon>Aeromonadaceae</taxon>
        <taxon>Oceanisphaera</taxon>
    </lineage>
</organism>
<feature type="coiled-coil region" evidence="1">
    <location>
        <begin position="93"/>
        <end position="120"/>
    </location>
</feature>
<evidence type="ECO:0000256" key="1">
    <source>
        <dbReference type="SAM" id="Coils"/>
    </source>
</evidence>
<evidence type="ECO:0000313" key="3">
    <source>
        <dbReference type="EMBL" id="OIN12345.1"/>
    </source>
</evidence>
<dbReference type="Proteomes" id="UP000243073">
    <property type="component" value="Unassembled WGS sequence"/>
</dbReference>